<feature type="domain" description="Fibronectin type-III" evidence="7">
    <location>
        <begin position="831"/>
        <end position="922"/>
    </location>
</feature>
<feature type="compositionally biased region" description="Polar residues" evidence="3">
    <location>
        <begin position="1200"/>
        <end position="1212"/>
    </location>
</feature>
<feature type="domain" description="Ig-like" evidence="6">
    <location>
        <begin position="23"/>
        <end position="110"/>
    </location>
</feature>
<sequence>MQHSAAFLLIFLGIIQFNAAAAPNFLKEPAVSQTALKDGQVIFECQIGASQPSYHWLKDGRNISKGSISLMGSLSTLSVGNLEFSDSGNYSCIATDRQSGQSGEKTGILTVKGKPTITQAPSLLSTYVGLSGIFHCVVVGNPKPTVRWKNSSNAIITSGGRFEVFSNKSLKISNLLKSDDGSFFTCEAENSYGTTTASTTLRVTDPPAIPSFTRRPVNQTANEGGRVTFYCSVAGSPSPTVTWSKLGGIIPADRQQEPSPGSLRIINLQPNDDGTYVCTAQNFLGKITAHAFLRIQGYPRFITGPSNKVVTENSSVQFTCIIEGDPAPHVEWTTPSGTILTLLSQPSGNIRVLANNSLSITMVTGINAGAYTCTAVNGIGRQSISATLTVLAPPRFSTHLTNRTQNINSQLVVECTANAAPVPDYQWSFNGSIISRQRSLNITSLSRDNQGFYLCTANNSLGSVQGGFYLIVQVPPTFVESPKNQTIPKGHTASFPCAALGDPRPSITWYKSHDLITSNARYHILANQTLVIFSVTAQDSGSLTCRAMNEAGTREAKAYLLVADFPVFTTLPSNASVEEGHTVTLTCRAKGPDTPQITWLREDGSGIPINIVASVDTQLDPSGDLKYTNAKSKHRGMHICKACNTAGCKMAKAFLNILFAPRFPVSPAPVFVLKGHTAYLECKPESNPPPVITWLRDGQSLAGSGHQYIVNNVQPADEGSYTCNVKNSRGSTQGTVELSIGTKAKITDFKQTPRPNRKVLLQCVVDGIPSPEVTWYLQNSKLPDKQNFPDYDVTSSRELLLPAAAWSSNSFLCNCTNPLDSVANFARVPVAPSDVTITTIMETSLHVTWNKSSALDLVLQYMVEVMSATGDWEQVNETILGTSVLVSELNSFTTYSFRVRAKNGLGTSLYSQPSQNVTTLEGAPSTPRELKLTAKNDSVIVMSWIKPAMLNGYLSNILYRVNYIPQGGNVSDDLFIRHSPSGSPQNFTLVGLLPDTVYTIMVFAGRKRNDGVERWSRHVSEAVKTWQIVPLTPPVDLTVLSNGAYQIMVKWKIPPFSVAGYDVWHKEYQSAVAYKQVRLHNMMHTVHLILDLKPDTKYEIKARMYSNAGIGPFSEPQVVKTGTDALVVSSKSSGEEETSGLQVAIICFLVGFLLLLIIIAFVCFKRRQTKRARQSFRIENAQGDPSLNYTVRNRGRRAESNTSRGSTSNDSDGSVEGTYNFAVEDDDIDEQMFVGDRNSASLARAHDPRLRYLDPSTLSHEVSLSSGDDGDYIRLKNYQPTRSPVAPRRNGNTVYASVDVSHNAQMGTNAAERDLENLKGQNQYLTNVPKDSTELSSSDEDDTPPNWIPPPPPVTKYDPLENSQEDKDHKDRIAVPDSLVKRAADKSTSGSAANGLTTNESSSSDDDDDSKSRLAVHGNERPLYSQVDPSKKKKKKTREGASESCDRTENGISTNGSSSDSETSEDDSVNWPPPPPPPQRLSNLPDDSDWERPLPPDIMALPGKRNRFAAWADDES</sequence>
<dbReference type="PROSITE" id="PS50835">
    <property type="entry name" value="IG_LIKE"/>
    <property type="match status" value="8"/>
</dbReference>
<dbReference type="InterPro" id="IPR003961">
    <property type="entry name" value="FN3_dom"/>
</dbReference>
<dbReference type="SUPFAM" id="SSF49265">
    <property type="entry name" value="Fibronectin type III"/>
    <property type="match status" value="2"/>
</dbReference>
<dbReference type="SMART" id="SM00060">
    <property type="entry name" value="FN3"/>
    <property type="match status" value="3"/>
</dbReference>
<evidence type="ECO:0000256" key="5">
    <source>
        <dbReference type="SAM" id="SignalP"/>
    </source>
</evidence>
<dbReference type="SMART" id="SM00409">
    <property type="entry name" value="IG"/>
    <property type="match status" value="9"/>
</dbReference>
<feature type="domain" description="Ig-like" evidence="6">
    <location>
        <begin position="566"/>
        <end position="739"/>
    </location>
</feature>
<feature type="domain" description="Fibronectin type-III" evidence="7">
    <location>
        <begin position="1033"/>
        <end position="1124"/>
    </location>
</feature>
<dbReference type="InterPro" id="IPR013783">
    <property type="entry name" value="Ig-like_fold"/>
</dbReference>
<feature type="domain" description="Ig-like" evidence="6">
    <location>
        <begin position="115"/>
        <end position="204"/>
    </location>
</feature>
<dbReference type="Gene3D" id="2.60.40.10">
    <property type="entry name" value="Immunoglobulins"/>
    <property type="match status" value="12"/>
</dbReference>
<keyword evidence="5" id="KW-0732">Signal</keyword>
<feature type="compositionally biased region" description="Basic and acidic residues" evidence="3">
    <location>
        <begin position="1438"/>
        <end position="1449"/>
    </location>
</feature>
<feature type="domain" description="Fibronectin type-III" evidence="7">
    <location>
        <begin position="926"/>
        <end position="1028"/>
    </location>
</feature>
<keyword evidence="2" id="KW-1015">Disulfide bond</keyword>
<feature type="domain" description="Ig-like" evidence="6">
    <location>
        <begin position="476"/>
        <end position="561"/>
    </location>
</feature>
<evidence type="ECO:0000313" key="9">
    <source>
        <dbReference type="Proteomes" id="UP001159427"/>
    </source>
</evidence>
<feature type="compositionally biased region" description="Polar residues" evidence="3">
    <location>
        <begin position="1386"/>
        <end position="1400"/>
    </location>
</feature>
<feature type="chain" id="PRO_5045943824" evidence="5">
    <location>
        <begin position="22"/>
        <end position="1516"/>
    </location>
</feature>
<evidence type="ECO:0000259" key="6">
    <source>
        <dbReference type="PROSITE" id="PS50835"/>
    </source>
</evidence>
<organism evidence="8 9">
    <name type="scientific">Porites evermanni</name>
    <dbReference type="NCBI Taxonomy" id="104178"/>
    <lineage>
        <taxon>Eukaryota</taxon>
        <taxon>Metazoa</taxon>
        <taxon>Cnidaria</taxon>
        <taxon>Anthozoa</taxon>
        <taxon>Hexacorallia</taxon>
        <taxon>Scleractinia</taxon>
        <taxon>Fungiina</taxon>
        <taxon>Poritidae</taxon>
        <taxon>Porites</taxon>
    </lineage>
</organism>
<protein>
    <submittedName>
        <fullName evidence="8">Uncharacterized protein</fullName>
    </submittedName>
</protein>
<evidence type="ECO:0000256" key="1">
    <source>
        <dbReference type="ARBA" id="ARBA00022737"/>
    </source>
</evidence>
<feature type="domain" description="Ig-like" evidence="6">
    <location>
        <begin position="299"/>
        <end position="389"/>
    </location>
</feature>
<reference evidence="8 9" key="1">
    <citation type="submission" date="2022-05" db="EMBL/GenBank/DDBJ databases">
        <authorList>
            <consortium name="Genoscope - CEA"/>
            <person name="William W."/>
        </authorList>
    </citation>
    <scope>NUCLEOTIDE SEQUENCE [LARGE SCALE GENOMIC DNA]</scope>
</reference>
<feature type="domain" description="Ig-like" evidence="6">
    <location>
        <begin position="394"/>
        <end position="460"/>
    </location>
</feature>
<dbReference type="SMART" id="SM00408">
    <property type="entry name" value="IGc2"/>
    <property type="match status" value="9"/>
</dbReference>
<dbReference type="PANTHER" id="PTHR44170">
    <property type="entry name" value="PROTEIN SIDEKICK"/>
    <property type="match status" value="1"/>
</dbReference>
<proteinExistence type="predicted"/>
<gene>
    <name evidence="8" type="ORF">PEVE_00000716</name>
</gene>
<dbReference type="SUPFAM" id="SSF48726">
    <property type="entry name" value="Immunoglobulin"/>
    <property type="match status" value="9"/>
</dbReference>
<evidence type="ECO:0000256" key="2">
    <source>
        <dbReference type="ARBA" id="ARBA00023157"/>
    </source>
</evidence>
<feature type="domain" description="Ig-like" evidence="6">
    <location>
        <begin position="744"/>
        <end position="831"/>
    </location>
</feature>
<feature type="region of interest" description="Disordered" evidence="3">
    <location>
        <begin position="1187"/>
        <end position="1218"/>
    </location>
</feature>
<dbReference type="CDD" id="cd00063">
    <property type="entry name" value="FN3"/>
    <property type="match status" value="3"/>
</dbReference>
<evidence type="ECO:0000256" key="4">
    <source>
        <dbReference type="SAM" id="Phobius"/>
    </source>
</evidence>
<dbReference type="InterPro" id="IPR036116">
    <property type="entry name" value="FN3_sf"/>
</dbReference>
<name>A0ABN8PX66_9CNID</name>
<dbReference type="PANTHER" id="PTHR44170:SF60">
    <property type="entry name" value="ROUNDABOUT HOMOLOG 1"/>
    <property type="match status" value="1"/>
</dbReference>
<feature type="compositionally biased region" description="Basic and acidic residues" evidence="3">
    <location>
        <begin position="1364"/>
        <end position="1385"/>
    </location>
</feature>
<keyword evidence="9" id="KW-1185">Reference proteome</keyword>
<dbReference type="EMBL" id="CALNXI010001031">
    <property type="protein sequence ID" value="CAH3152301.1"/>
    <property type="molecule type" value="Genomic_DNA"/>
</dbReference>
<dbReference type="InterPro" id="IPR036179">
    <property type="entry name" value="Ig-like_dom_sf"/>
</dbReference>
<dbReference type="PROSITE" id="PS50853">
    <property type="entry name" value="FN3"/>
    <property type="match status" value="3"/>
</dbReference>
<dbReference type="InterPro" id="IPR007110">
    <property type="entry name" value="Ig-like_dom"/>
</dbReference>
<evidence type="ECO:0000256" key="3">
    <source>
        <dbReference type="SAM" id="MobiDB-lite"/>
    </source>
</evidence>
<dbReference type="CDD" id="cd00096">
    <property type="entry name" value="Ig"/>
    <property type="match status" value="1"/>
</dbReference>
<feature type="region of interest" description="Disordered" evidence="3">
    <location>
        <begin position="1328"/>
        <end position="1501"/>
    </location>
</feature>
<dbReference type="Pfam" id="PF00041">
    <property type="entry name" value="fn3"/>
    <property type="match status" value="3"/>
</dbReference>
<dbReference type="InterPro" id="IPR003598">
    <property type="entry name" value="Ig_sub2"/>
</dbReference>
<dbReference type="Pfam" id="PF13927">
    <property type="entry name" value="Ig_3"/>
    <property type="match status" value="4"/>
</dbReference>
<dbReference type="Pfam" id="PF07679">
    <property type="entry name" value="I-set"/>
    <property type="match status" value="4"/>
</dbReference>
<feature type="domain" description="Ig-like" evidence="6">
    <location>
        <begin position="210"/>
        <end position="282"/>
    </location>
</feature>
<feature type="transmembrane region" description="Helical" evidence="4">
    <location>
        <begin position="1141"/>
        <end position="1164"/>
    </location>
</feature>
<evidence type="ECO:0000259" key="7">
    <source>
        <dbReference type="PROSITE" id="PS50853"/>
    </source>
</evidence>
<keyword evidence="4" id="KW-0812">Transmembrane</keyword>
<dbReference type="InterPro" id="IPR013098">
    <property type="entry name" value="Ig_I-set"/>
</dbReference>
<keyword evidence="4" id="KW-0472">Membrane</keyword>
<evidence type="ECO:0000313" key="8">
    <source>
        <dbReference type="EMBL" id="CAH3152301.1"/>
    </source>
</evidence>
<dbReference type="Proteomes" id="UP001159427">
    <property type="component" value="Unassembled WGS sequence"/>
</dbReference>
<keyword evidence="4" id="KW-1133">Transmembrane helix</keyword>
<keyword evidence="1" id="KW-0677">Repeat</keyword>
<comment type="caution">
    <text evidence="8">The sequence shown here is derived from an EMBL/GenBank/DDBJ whole genome shotgun (WGS) entry which is preliminary data.</text>
</comment>
<feature type="compositionally biased region" description="Low complexity" evidence="3">
    <location>
        <begin position="1450"/>
        <end position="1461"/>
    </location>
</feature>
<feature type="signal peptide" evidence="5">
    <location>
        <begin position="1"/>
        <end position="21"/>
    </location>
</feature>
<accession>A0ABN8PX66</accession>
<dbReference type="InterPro" id="IPR003599">
    <property type="entry name" value="Ig_sub"/>
</dbReference>